<name>A0A2N0NCH0_9GLOM</name>
<evidence type="ECO:0000313" key="3">
    <source>
        <dbReference type="Proteomes" id="UP000232722"/>
    </source>
</evidence>
<dbReference type="Proteomes" id="UP000232722">
    <property type="component" value="Unassembled WGS sequence"/>
</dbReference>
<feature type="non-terminal residue" evidence="2">
    <location>
        <position position="154"/>
    </location>
</feature>
<comment type="caution">
    <text evidence="2">The sequence shown here is derived from an EMBL/GenBank/DDBJ whole genome shotgun (WGS) entry which is preliminary data.</text>
</comment>
<feature type="region of interest" description="Disordered" evidence="1">
    <location>
        <begin position="1"/>
        <end position="22"/>
    </location>
</feature>
<reference evidence="2 3" key="1">
    <citation type="submission" date="2016-04" db="EMBL/GenBank/DDBJ databases">
        <title>Genome analyses suggest a sexual origin of heterokaryosis in a supposedly ancient asexual fungus.</title>
        <authorList>
            <person name="Ropars J."/>
            <person name="Sedzielewska K."/>
            <person name="Noel J."/>
            <person name="Charron P."/>
            <person name="Farinelli L."/>
            <person name="Marton T."/>
            <person name="Kruger M."/>
            <person name="Pelin A."/>
            <person name="Brachmann A."/>
            <person name="Corradi N."/>
        </authorList>
    </citation>
    <scope>NUCLEOTIDE SEQUENCE [LARGE SCALE GENOMIC DNA]</scope>
    <source>
        <strain evidence="2 3">A5</strain>
    </source>
</reference>
<dbReference type="AlphaFoldDB" id="A0A2N0NCH0"/>
<reference evidence="2 3" key="2">
    <citation type="submission" date="2017-09" db="EMBL/GenBank/DDBJ databases">
        <title>Extensive intraspecific genome diversity in a model arbuscular mycorrhizal fungus.</title>
        <authorList>
            <person name="Chen E.C."/>
            <person name="Morin E."/>
            <person name="Beaudet D."/>
            <person name="Noel J."/>
            <person name="Ndikumana S."/>
            <person name="Charron P."/>
            <person name="St-Onge C."/>
            <person name="Giorgi J."/>
            <person name="Grigoriev I.V."/>
            <person name="Roux C."/>
            <person name="Martin F.M."/>
            <person name="Corradi N."/>
        </authorList>
    </citation>
    <scope>NUCLEOTIDE SEQUENCE [LARGE SCALE GENOMIC DNA]</scope>
    <source>
        <strain evidence="2 3">A5</strain>
    </source>
</reference>
<sequence length="154" mass="18252">MTENCQTENKIPDKQELSNDNSSYRELSQIVQNIDKKQSNEIYSTTSTDELSSEMSLSNEIILEGFYKNKQNFQDSFSKVVLYKKFLTLINKIENIHDEVDEIAREAEHKQICEIFRGRVYDMECYIKLMFNPENRDCQVDHFSITLQPNRLDY</sequence>
<evidence type="ECO:0000313" key="2">
    <source>
        <dbReference type="EMBL" id="PKB92229.1"/>
    </source>
</evidence>
<accession>A0A2N0NCH0</accession>
<dbReference type="EMBL" id="LLXJ01011836">
    <property type="protein sequence ID" value="PKB92229.1"/>
    <property type="molecule type" value="Genomic_DNA"/>
</dbReference>
<gene>
    <name evidence="2" type="ORF">RhiirA5_445505</name>
</gene>
<evidence type="ECO:0000256" key="1">
    <source>
        <dbReference type="SAM" id="MobiDB-lite"/>
    </source>
</evidence>
<proteinExistence type="predicted"/>
<dbReference type="VEuPathDB" id="FungiDB:FUN_005419"/>
<protein>
    <submittedName>
        <fullName evidence="2">Uncharacterized protein</fullName>
    </submittedName>
</protein>
<organism evidence="2 3">
    <name type="scientific">Rhizophagus irregularis</name>
    <dbReference type="NCBI Taxonomy" id="588596"/>
    <lineage>
        <taxon>Eukaryota</taxon>
        <taxon>Fungi</taxon>
        <taxon>Fungi incertae sedis</taxon>
        <taxon>Mucoromycota</taxon>
        <taxon>Glomeromycotina</taxon>
        <taxon>Glomeromycetes</taxon>
        <taxon>Glomerales</taxon>
        <taxon>Glomeraceae</taxon>
        <taxon>Rhizophagus</taxon>
    </lineage>
</organism>